<dbReference type="STRING" id="7070.D6X392"/>
<dbReference type="GO" id="GO:0001181">
    <property type="term" value="F:RNA polymerase I general transcription initiation factor activity"/>
    <property type="evidence" value="ECO:0000318"/>
    <property type="project" value="GO_Central"/>
</dbReference>
<organism evidence="2 3">
    <name type="scientific">Tribolium castaneum</name>
    <name type="common">Red flour beetle</name>
    <dbReference type="NCBI Taxonomy" id="7070"/>
    <lineage>
        <taxon>Eukaryota</taxon>
        <taxon>Metazoa</taxon>
        <taxon>Ecdysozoa</taxon>
        <taxon>Arthropoda</taxon>
        <taxon>Hexapoda</taxon>
        <taxon>Insecta</taxon>
        <taxon>Pterygota</taxon>
        <taxon>Neoptera</taxon>
        <taxon>Endopterygota</taxon>
        <taxon>Coleoptera</taxon>
        <taxon>Polyphaga</taxon>
        <taxon>Cucujiformia</taxon>
        <taxon>Tenebrionidae</taxon>
        <taxon>Tenebrionidae incertae sedis</taxon>
        <taxon>Tribolium</taxon>
    </lineage>
</organism>
<comment type="similarity">
    <text evidence="1">Belongs to the RRN3 family.</text>
</comment>
<dbReference type="GO" id="GO:0006361">
    <property type="term" value="P:transcription initiation at RNA polymerase I promoter"/>
    <property type="evidence" value="ECO:0000318"/>
    <property type="project" value="GO_Central"/>
</dbReference>
<dbReference type="Pfam" id="PF05327">
    <property type="entry name" value="RRN3"/>
    <property type="match status" value="1"/>
</dbReference>
<dbReference type="InterPro" id="IPR007991">
    <property type="entry name" value="RNA_pol_I_trans_ini_fac_RRN3"/>
</dbReference>
<dbReference type="PANTHER" id="PTHR12790">
    <property type="entry name" value="TRANSCRIPTION INITIATION FACTOR IA RRN3"/>
    <property type="match status" value="1"/>
</dbReference>
<name>D6X392_TRICA</name>
<dbReference type="OMA" id="FKHFYAA"/>
<dbReference type="InParanoid" id="D6X392"/>
<dbReference type="FunCoup" id="D6X392">
    <property type="interactions" value="1383"/>
</dbReference>
<evidence type="ECO:0000313" key="3">
    <source>
        <dbReference type="Proteomes" id="UP000007266"/>
    </source>
</evidence>
<dbReference type="HOGENOM" id="CLU_010579_3_1_1"/>
<keyword evidence="3" id="KW-1185">Reference proteome</keyword>
<dbReference type="GO" id="GO:0001042">
    <property type="term" value="F:RNA polymerase I core binding"/>
    <property type="evidence" value="ECO:0000318"/>
    <property type="project" value="GO_Central"/>
</dbReference>
<dbReference type="EMBL" id="KQ971372">
    <property type="protein sequence ID" value="EFA10824.2"/>
    <property type="molecule type" value="Genomic_DNA"/>
</dbReference>
<dbReference type="GO" id="GO:0005634">
    <property type="term" value="C:nucleus"/>
    <property type="evidence" value="ECO:0000318"/>
    <property type="project" value="GO_Central"/>
</dbReference>
<dbReference type="AlphaFoldDB" id="D6X392"/>
<dbReference type="OrthoDB" id="26970at2759"/>
<dbReference type="KEGG" id="tca:661521"/>
<accession>D6X392</accession>
<proteinExistence type="inferred from homology"/>
<keyword evidence="2" id="KW-0396">Initiation factor</keyword>
<keyword evidence="2" id="KW-0648">Protein biosynthesis</keyword>
<evidence type="ECO:0000313" key="2">
    <source>
        <dbReference type="EMBL" id="EFA10824.2"/>
    </source>
</evidence>
<sequence length="594" mass="68521">MSLFSAPTKSTTPSSILKKTPSLKSTLNRSLKVNTPTKVRFILPHSKKVRHILKDYIKHGNAKDYENLVCLIRDAELFDDDISSLLKEATECISIMKQELRLFVEALLSVDWIERNENVVKEYQSFIANLVAAHNYHADFVINKLVTLFFPPLTDPEWENGTPSKTDILKCQHVHSLLCELLRTVPLCNELLIHALIDHFPYMNKSTHIHEYYIQNLLWVICYQPTLRPNILHLIFSKLIIMDVSAPREEIAKLEEEEIFMMDESKTNTTINLDCVHSMAHTLDVCLDKVFNYIYSECHEPGTNDLNWGKTKSLYQDILTVFDQSILPTYNTHHVQFVMFVLCSFKTTLTEAFFNYLWKKVCNPNVASVIRQAAVNYIVSFIARATFVPLTMLKGTLQQMAEWIHSYIATQDGLECVNSDLRLHSVFYTVCQALFYVISFRHKDLVNTKKNVVFLESLNLAKIVTSRLNPLRVCQPAVVQNFAAITRKYQLAYCYSIIEHNSRNTLPTVYRDEKGFVTVSSNVLEACYPFDPFVLSRSSAKVHPFYRDYKEVSFEVNDSEMREIGDVDDFLENDFNSKTQKFSYGTSPGFKFKG</sequence>
<gene>
    <name evidence="2" type="primary">AUGUSTUS-3.0.2_30743</name>
    <name evidence="2" type="ORF">TcasGA2_TC030743</name>
</gene>
<dbReference type="Proteomes" id="UP000007266">
    <property type="component" value="Linkage group 9"/>
</dbReference>
<reference evidence="2 3" key="1">
    <citation type="journal article" date="2008" name="Nature">
        <title>The genome of the model beetle and pest Tribolium castaneum.</title>
        <authorList>
            <consortium name="Tribolium Genome Sequencing Consortium"/>
            <person name="Richards S."/>
            <person name="Gibbs R.A."/>
            <person name="Weinstock G.M."/>
            <person name="Brown S.J."/>
            <person name="Denell R."/>
            <person name="Beeman R.W."/>
            <person name="Gibbs R."/>
            <person name="Beeman R.W."/>
            <person name="Brown S.J."/>
            <person name="Bucher G."/>
            <person name="Friedrich M."/>
            <person name="Grimmelikhuijzen C.J."/>
            <person name="Klingler M."/>
            <person name="Lorenzen M."/>
            <person name="Richards S."/>
            <person name="Roth S."/>
            <person name="Schroder R."/>
            <person name="Tautz D."/>
            <person name="Zdobnov E.M."/>
            <person name="Muzny D."/>
            <person name="Gibbs R.A."/>
            <person name="Weinstock G.M."/>
            <person name="Attaway T."/>
            <person name="Bell S."/>
            <person name="Buhay C.J."/>
            <person name="Chandrabose M.N."/>
            <person name="Chavez D."/>
            <person name="Clerk-Blankenburg K.P."/>
            <person name="Cree A."/>
            <person name="Dao M."/>
            <person name="Davis C."/>
            <person name="Chacko J."/>
            <person name="Dinh H."/>
            <person name="Dugan-Rocha S."/>
            <person name="Fowler G."/>
            <person name="Garner T.T."/>
            <person name="Garnes J."/>
            <person name="Gnirke A."/>
            <person name="Hawes A."/>
            <person name="Hernandez J."/>
            <person name="Hines S."/>
            <person name="Holder M."/>
            <person name="Hume J."/>
            <person name="Jhangiani S.N."/>
            <person name="Joshi V."/>
            <person name="Khan Z.M."/>
            <person name="Jackson L."/>
            <person name="Kovar C."/>
            <person name="Kowis A."/>
            <person name="Lee S."/>
            <person name="Lewis L.R."/>
            <person name="Margolis J."/>
            <person name="Morgan M."/>
            <person name="Nazareth L.V."/>
            <person name="Nguyen N."/>
            <person name="Okwuonu G."/>
            <person name="Parker D."/>
            <person name="Richards S."/>
            <person name="Ruiz S.J."/>
            <person name="Santibanez J."/>
            <person name="Savard J."/>
            <person name="Scherer S.E."/>
            <person name="Schneider B."/>
            <person name="Sodergren E."/>
            <person name="Tautz D."/>
            <person name="Vattahil S."/>
            <person name="Villasana D."/>
            <person name="White C.S."/>
            <person name="Wright R."/>
            <person name="Park Y."/>
            <person name="Beeman R.W."/>
            <person name="Lord J."/>
            <person name="Oppert B."/>
            <person name="Lorenzen M."/>
            <person name="Brown S."/>
            <person name="Wang L."/>
            <person name="Savard J."/>
            <person name="Tautz D."/>
            <person name="Richards S."/>
            <person name="Weinstock G."/>
            <person name="Gibbs R.A."/>
            <person name="Liu Y."/>
            <person name="Worley K."/>
            <person name="Weinstock G."/>
            <person name="Elsik C.G."/>
            <person name="Reese J.T."/>
            <person name="Elhaik E."/>
            <person name="Landan G."/>
            <person name="Graur D."/>
            <person name="Arensburger P."/>
            <person name="Atkinson P."/>
            <person name="Beeman R.W."/>
            <person name="Beidler J."/>
            <person name="Brown S.J."/>
            <person name="Demuth J.P."/>
            <person name="Drury D.W."/>
            <person name="Du Y.Z."/>
            <person name="Fujiwara H."/>
            <person name="Lorenzen M."/>
            <person name="Maselli V."/>
            <person name="Osanai M."/>
            <person name="Park Y."/>
            <person name="Robertson H.M."/>
            <person name="Tu Z."/>
            <person name="Wang J.J."/>
            <person name="Wang S."/>
            <person name="Richards S."/>
            <person name="Song H."/>
            <person name="Zhang L."/>
            <person name="Sodergren E."/>
            <person name="Werner D."/>
            <person name="Stanke M."/>
            <person name="Morgenstern B."/>
            <person name="Solovyev V."/>
            <person name="Kosarev P."/>
            <person name="Brown G."/>
            <person name="Chen H.C."/>
            <person name="Ermolaeva O."/>
            <person name="Hlavina W."/>
            <person name="Kapustin Y."/>
            <person name="Kiryutin B."/>
            <person name="Kitts P."/>
            <person name="Maglott D."/>
            <person name="Pruitt K."/>
            <person name="Sapojnikov V."/>
            <person name="Souvorov A."/>
            <person name="Mackey A.J."/>
            <person name="Waterhouse R.M."/>
            <person name="Wyder S."/>
            <person name="Zdobnov E.M."/>
            <person name="Zdobnov E.M."/>
            <person name="Wyder S."/>
            <person name="Kriventseva E.V."/>
            <person name="Kadowaki T."/>
            <person name="Bork P."/>
            <person name="Aranda M."/>
            <person name="Bao R."/>
            <person name="Beermann A."/>
            <person name="Berns N."/>
            <person name="Bolognesi R."/>
            <person name="Bonneton F."/>
            <person name="Bopp D."/>
            <person name="Brown S.J."/>
            <person name="Bucher G."/>
            <person name="Butts T."/>
            <person name="Chaumot A."/>
            <person name="Denell R.E."/>
            <person name="Ferrier D.E."/>
            <person name="Friedrich M."/>
            <person name="Gordon C.M."/>
            <person name="Jindra M."/>
            <person name="Klingler M."/>
            <person name="Lan Q."/>
            <person name="Lattorff H.M."/>
            <person name="Laudet V."/>
            <person name="von Levetsow C."/>
            <person name="Liu Z."/>
            <person name="Lutz R."/>
            <person name="Lynch J.A."/>
            <person name="da Fonseca R.N."/>
            <person name="Posnien N."/>
            <person name="Reuter R."/>
            <person name="Roth S."/>
            <person name="Savard J."/>
            <person name="Schinko J.B."/>
            <person name="Schmitt C."/>
            <person name="Schoppmeier M."/>
            <person name="Schroder R."/>
            <person name="Shippy T.D."/>
            <person name="Simonnet F."/>
            <person name="Marques-Souza H."/>
            <person name="Tautz D."/>
            <person name="Tomoyasu Y."/>
            <person name="Trauner J."/>
            <person name="Van der Zee M."/>
            <person name="Vervoort M."/>
            <person name="Wittkopp N."/>
            <person name="Wimmer E.A."/>
            <person name="Yang X."/>
            <person name="Jones A.K."/>
            <person name="Sattelle D.B."/>
            <person name="Ebert P.R."/>
            <person name="Nelson D."/>
            <person name="Scott J.G."/>
            <person name="Beeman R.W."/>
            <person name="Muthukrishnan S."/>
            <person name="Kramer K.J."/>
            <person name="Arakane Y."/>
            <person name="Beeman R.W."/>
            <person name="Zhu Q."/>
            <person name="Hogenkamp D."/>
            <person name="Dixit R."/>
            <person name="Oppert B."/>
            <person name="Jiang H."/>
            <person name="Zou Z."/>
            <person name="Marshall J."/>
            <person name="Elpidina E."/>
            <person name="Vinokurov K."/>
            <person name="Oppert C."/>
            <person name="Zou Z."/>
            <person name="Evans J."/>
            <person name="Lu Z."/>
            <person name="Zhao P."/>
            <person name="Sumathipala N."/>
            <person name="Altincicek B."/>
            <person name="Vilcinskas A."/>
            <person name="Williams M."/>
            <person name="Hultmark D."/>
            <person name="Hetru C."/>
            <person name="Jiang H."/>
            <person name="Grimmelikhuijzen C.J."/>
            <person name="Hauser F."/>
            <person name="Cazzamali G."/>
            <person name="Williamson M."/>
            <person name="Park Y."/>
            <person name="Li B."/>
            <person name="Tanaka Y."/>
            <person name="Predel R."/>
            <person name="Neupert S."/>
            <person name="Schachtner J."/>
            <person name="Verleyen P."/>
            <person name="Raible F."/>
            <person name="Bork P."/>
            <person name="Friedrich M."/>
            <person name="Walden K.K."/>
            <person name="Robertson H.M."/>
            <person name="Angeli S."/>
            <person name="Foret S."/>
            <person name="Bucher G."/>
            <person name="Schuetz S."/>
            <person name="Maleszka R."/>
            <person name="Wimmer E.A."/>
            <person name="Beeman R.W."/>
            <person name="Lorenzen M."/>
            <person name="Tomoyasu Y."/>
            <person name="Miller S.C."/>
            <person name="Grossmann D."/>
            <person name="Bucher G."/>
        </authorList>
    </citation>
    <scope>NUCLEOTIDE SEQUENCE [LARGE SCALE GENOMIC DNA]</scope>
    <source>
        <strain evidence="2 3">Georgia GA2</strain>
    </source>
</reference>
<evidence type="ECO:0000256" key="1">
    <source>
        <dbReference type="ARBA" id="ARBA00010098"/>
    </source>
</evidence>
<dbReference type="PANTHER" id="PTHR12790:SF0">
    <property type="entry name" value="RNA POLYMERASE I-SPECIFIC TRANSCRIPTION INITIATION FACTOR RRN3-RELATED"/>
    <property type="match status" value="1"/>
</dbReference>
<protein>
    <submittedName>
        <fullName evidence="2">RNA polymerase I-specific transcription initiation factor RRN3-like Protein</fullName>
    </submittedName>
</protein>
<dbReference type="GO" id="GO:0003743">
    <property type="term" value="F:translation initiation factor activity"/>
    <property type="evidence" value="ECO:0007669"/>
    <property type="project" value="UniProtKB-KW"/>
</dbReference>
<reference evidence="2 3" key="2">
    <citation type="journal article" date="2010" name="Nucleic Acids Res.">
        <title>BeetleBase in 2010: revisions to provide comprehensive genomic information for Tribolium castaneum.</title>
        <authorList>
            <person name="Kim H.S."/>
            <person name="Murphy T."/>
            <person name="Xia J."/>
            <person name="Caragea D."/>
            <person name="Park Y."/>
            <person name="Beeman R.W."/>
            <person name="Lorenzen M.D."/>
            <person name="Butcher S."/>
            <person name="Manak J.R."/>
            <person name="Brown S.J."/>
        </authorList>
    </citation>
    <scope>GENOME REANNOTATION</scope>
    <source>
        <strain evidence="2 3">Georgia GA2</strain>
    </source>
</reference>